<keyword evidence="4" id="KW-1185">Reference proteome</keyword>
<dbReference type="Proteomes" id="UP001205920">
    <property type="component" value="Unassembled WGS sequence"/>
</dbReference>
<dbReference type="InterPro" id="IPR000073">
    <property type="entry name" value="AB_hydrolase_1"/>
</dbReference>
<accession>A0AAW5HXD9</accession>
<name>A0AAW5HXD9_9CORY</name>
<evidence type="ECO:0000256" key="1">
    <source>
        <dbReference type="ARBA" id="ARBA00022801"/>
    </source>
</evidence>
<dbReference type="EMBL" id="JAEUWV010000006">
    <property type="protein sequence ID" value="MCO6394535.1"/>
    <property type="molecule type" value="Genomic_DNA"/>
</dbReference>
<evidence type="ECO:0000313" key="3">
    <source>
        <dbReference type="EMBL" id="MCO6394535.1"/>
    </source>
</evidence>
<sequence>MTHIHTVEYGNKDNTSTVVLLSSIATTHESWSKQIPELAKHHRVIAVDHRGHGGSDVAQVAPGSATVKLLAQDILSALNREGVDRFSVVGLSLGGAIAQYLAAYSGRVEKAVFACTATYLGGNEQWDERTRIAREEGMGPIADMLIPNWFTPAFIDAHPGEVERIHDMVSAIDPEGYAQNGDALAKWDFASHLDQITCPVLTIAATGDAGTGPDKLAEIADGVAGPVESVVIEPGSHQVPIENPAPFNEALLKFLG</sequence>
<dbReference type="AlphaFoldDB" id="A0AAW5HXD9"/>
<dbReference type="PANTHER" id="PTHR43798">
    <property type="entry name" value="MONOACYLGLYCEROL LIPASE"/>
    <property type="match status" value="1"/>
</dbReference>
<dbReference type="GO" id="GO:0016787">
    <property type="term" value="F:hydrolase activity"/>
    <property type="evidence" value="ECO:0007669"/>
    <property type="project" value="UniProtKB-KW"/>
</dbReference>
<proteinExistence type="predicted"/>
<protein>
    <submittedName>
        <fullName evidence="3">Alpha/beta fold hydrolase</fullName>
    </submittedName>
</protein>
<gene>
    <name evidence="3" type="ORF">JMN37_06045</name>
</gene>
<dbReference type="Pfam" id="PF12697">
    <property type="entry name" value="Abhydrolase_6"/>
    <property type="match status" value="1"/>
</dbReference>
<evidence type="ECO:0000259" key="2">
    <source>
        <dbReference type="Pfam" id="PF12697"/>
    </source>
</evidence>
<dbReference type="InterPro" id="IPR050266">
    <property type="entry name" value="AB_hydrolase_sf"/>
</dbReference>
<feature type="domain" description="AB hydrolase-1" evidence="2">
    <location>
        <begin position="18"/>
        <end position="250"/>
    </location>
</feature>
<dbReference type="GO" id="GO:0016020">
    <property type="term" value="C:membrane"/>
    <property type="evidence" value="ECO:0007669"/>
    <property type="project" value="TreeGrafter"/>
</dbReference>
<organism evidence="3 4">
    <name type="scientific">Corynebacterium lipophilum</name>
    <dbReference type="NCBI Taxonomy" id="2804918"/>
    <lineage>
        <taxon>Bacteria</taxon>
        <taxon>Bacillati</taxon>
        <taxon>Actinomycetota</taxon>
        <taxon>Actinomycetes</taxon>
        <taxon>Mycobacteriales</taxon>
        <taxon>Corynebacteriaceae</taxon>
        <taxon>Corynebacterium</taxon>
    </lineage>
</organism>
<dbReference type="PANTHER" id="PTHR43798:SF31">
    <property type="entry name" value="AB HYDROLASE SUPERFAMILY PROTEIN YCLE"/>
    <property type="match status" value="1"/>
</dbReference>
<keyword evidence="1 3" id="KW-0378">Hydrolase</keyword>
<reference evidence="3 4" key="1">
    <citation type="submission" date="2021-01" db="EMBL/GenBank/DDBJ databases">
        <title>Identification and Characterization of Corynebacterium sp.</title>
        <authorList>
            <person name="Luo Q."/>
            <person name="Qu P."/>
            <person name="Chen Q."/>
        </authorList>
    </citation>
    <scope>NUCLEOTIDE SEQUENCE [LARGE SCALE GENOMIC DNA]</scope>
    <source>
        <strain evidence="3 4">MC-18</strain>
    </source>
</reference>
<comment type="caution">
    <text evidence="3">The sequence shown here is derived from an EMBL/GenBank/DDBJ whole genome shotgun (WGS) entry which is preliminary data.</text>
</comment>
<dbReference type="SUPFAM" id="SSF53474">
    <property type="entry name" value="alpha/beta-Hydrolases"/>
    <property type="match status" value="1"/>
</dbReference>
<evidence type="ECO:0000313" key="4">
    <source>
        <dbReference type="Proteomes" id="UP001205920"/>
    </source>
</evidence>
<dbReference type="InterPro" id="IPR029058">
    <property type="entry name" value="AB_hydrolase_fold"/>
</dbReference>
<dbReference type="Gene3D" id="3.40.50.1820">
    <property type="entry name" value="alpha/beta hydrolase"/>
    <property type="match status" value="1"/>
</dbReference>